<dbReference type="Gene3D" id="3.30.1240.10">
    <property type="match status" value="1"/>
</dbReference>
<dbReference type="Proteomes" id="UP000553888">
    <property type="component" value="Unassembled WGS sequence"/>
</dbReference>
<evidence type="ECO:0000313" key="1">
    <source>
        <dbReference type="EMBL" id="NYG97788.1"/>
    </source>
</evidence>
<protein>
    <submittedName>
        <fullName evidence="1">Cof subfamily protein (Haloacid dehalogenase superfamily)</fullName>
    </submittedName>
</protein>
<sequence length="298" mass="31101">MSSAASSADADIELDAAGSPGAPAPADGAERWLVALDVDGTILGEDGSLAPEVVAEIARVVAAGHEVMLATGRSASMTLPIVERLGIAPEFLVCANGALVLRRDPSAPVGYSRMHVETFAPRQVLTTIGDNLENASYAVEDSDGVFHYTGAFPEGVLLPSSIETPFEGLLDLESTRVVVLSPGHDTEDFLRVVDSMGLHQVSYNIGWTAWLDIAPEGVNKATGLEHVIAATPFPVTTNLLVAGDGRNDIDMLEWAGARGAVAIAMGQAPDEVKDAATEITYPVEQHGLARALAAHFPG</sequence>
<dbReference type="SUPFAM" id="SSF56784">
    <property type="entry name" value="HAD-like"/>
    <property type="match status" value="1"/>
</dbReference>
<dbReference type="AlphaFoldDB" id="A0A852YFC7"/>
<dbReference type="GO" id="GO:0016791">
    <property type="term" value="F:phosphatase activity"/>
    <property type="evidence" value="ECO:0007669"/>
    <property type="project" value="TreeGrafter"/>
</dbReference>
<dbReference type="GO" id="GO:0000287">
    <property type="term" value="F:magnesium ion binding"/>
    <property type="evidence" value="ECO:0007669"/>
    <property type="project" value="TreeGrafter"/>
</dbReference>
<dbReference type="InterPro" id="IPR036412">
    <property type="entry name" value="HAD-like_sf"/>
</dbReference>
<dbReference type="RefSeq" id="WP_179564715.1">
    <property type="nucleotide sequence ID" value="NZ_JACBZY010000001.1"/>
</dbReference>
<name>A0A852YFC7_9MICO</name>
<reference evidence="1 2" key="1">
    <citation type="submission" date="2020-07" db="EMBL/GenBank/DDBJ databases">
        <title>Sequencing the genomes of 1000 actinobacteria strains.</title>
        <authorList>
            <person name="Klenk H.-P."/>
        </authorList>
    </citation>
    <scope>NUCLEOTIDE SEQUENCE [LARGE SCALE GENOMIC DNA]</scope>
    <source>
        <strain evidence="1 2">DSM 23141</strain>
    </source>
</reference>
<dbReference type="InterPro" id="IPR023214">
    <property type="entry name" value="HAD_sf"/>
</dbReference>
<keyword evidence="2" id="KW-1185">Reference proteome</keyword>
<dbReference type="GO" id="GO:0005829">
    <property type="term" value="C:cytosol"/>
    <property type="evidence" value="ECO:0007669"/>
    <property type="project" value="TreeGrafter"/>
</dbReference>
<dbReference type="Pfam" id="PF08282">
    <property type="entry name" value="Hydrolase_3"/>
    <property type="match status" value="1"/>
</dbReference>
<dbReference type="EMBL" id="JACBZY010000001">
    <property type="protein sequence ID" value="NYG97788.1"/>
    <property type="molecule type" value="Genomic_DNA"/>
</dbReference>
<evidence type="ECO:0000313" key="2">
    <source>
        <dbReference type="Proteomes" id="UP000553888"/>
    </source>
</evidence>
<dbReference type="PANTHER" id="PTHR10000">
    <property type="entry name" value="PHOSPHOSERINE PHOSPHATASE"/>
    <property type="match status" value="1"/>
</dbReference>
<gene>
    <name evidence="1" type="ORF">BJ979_000414</name>
</gene>
<dbReference type="Gene3D" id="3.40.50.1000">
    <property type="entry name" value="HAD superfamily/HAD-like"/>
    <property type="match status" value="1"/>
</dbReference>
<proteinExistence type="predicted"/>
<comment type="caution">
    <text evidence="1">The sequence shown here is derived from an EMBL/GenBank/DDBJ whole genome shotgun (WGS) entry which is preliminary data.</text>
</comment>
<organism evidence="1 2">
    <name type="scientific">Schumannella luteola</name>
    <dbReference type="NCBI Taxonomy" id="472059"/>
    <lineage>
        <taxon>Bacteria</taxon>
        <taxon>Bacillati</taxon>
        <taxon>Actinomycetota</taxon>
        <taxon>Actinomycetes</taxon>
        <taxon>Micrococcales</taxon>
        <taxon>Microbacteriaceae</taxon>
        <taxon>Schumannella</taxon>
    </lineage>
</organism>
<accession>A0A852YFC7</accession>
<dbReference type="PANTHER" id="PTHR10000:SF8">
    <property type="entry name" value="HAD SUPERFAMILY HYDROLASE-LIKE, TYPE 3"/>
    <property type="match status" value="1"/>
</dbReference>